<dbReference type="SUPFAM" id="SSF46689">
    <property type="entry name" value="Homeodomain-like"/>
    <property type="match status" value="2"/>
</dbReference>
<organism evidence="5 6">
    <name type="scientific">Puniceicoccus vermicola</name>
    <dbReference type="NCBI Taxonomy" id="388746"/>
    <lineage>
        <taxon>Bacteria</taxon>
        <taxon>Pseudomonadati</taxon>
        <taxon>Verrucomicrobiota</taxon>
        <taxon>Opitutia</taxon>
        <taxon>Puniceicoccales</taxon>
        <taxon>Puniceicoccaceae</taxon>
        <taxon>Puniceicoccus</taxon>
    </lineage>
</organism>
<dbReference type="PANTHER" id="PTHR46796">
    <property type="entry name" value="HTH-TYPE TRANSCRIPTIONAL ACTIVATOR RHAS-RELATED"/>
    <property type="match status" value="1"/>
</dbReference>
<comment type="caution">
    <text evidence="5">The sequence shown here is derived from an EMBL/GenBank/DDBJ whole genome shotgun (WGS) entry which is preliminary data.</text>
</comment>
<evidence type="ECO:0000313" key="6">
    <source>
        <dbReference type="Proteomes" id="UP000525652"/>
    </source>
</evidence>
<dbReference type="AlphaFoldDB" id="A0A7X1AW01"/>
<dbReference type="InterPro" id="IPR009057">
    <property type="entry name" value="Homeodomain-like_sf"/>
</dbReference>
<reference evidence="5 6" key="1">
    <citation type="submission" date="2020-07" db="EMBL/GenBank/DDBJ databases">
        <authorList>
            <person name="Feng X."/>
        </authorList>
    </citation>
    <scope>NUCLEOTIDE SEQUENCE [LARGE SCALE GENOMIC DNA]</scope>
    <source>
        <strain evidence="5 6">JCM14086</strain>
    </source>
</reference>
<dbReference type="Gene3D" id="1.10.10.60">
    <property type="entry name" value="Homeodomain-like"/>
    <property type="match status" value="2"/>
</dbReference>
<dbReference type="SMART" id="SM00342">
    <property type="entry name" value="HTH_ARAC"/>
    <property type="match status" value="1"/>
</dbReference>
<evidence type="ECO:0000256" key="2">
    <source>
        <dbReference type="ARBA" id="ARBA00023125"/>
    </source>
</evidence>
<dbReference type="InterPro" id="IPR014710">
    <property type="entry name" value="RmlC-like_jellyroll"/>
</dbReference>
<proteinExistence type="predicted"/>
<keyword evidence="2" id="KW-0238">DNA-binding</keyword>
<keyword evidence="1" id="KW-0805">Transcription regulation</keyword>
<dbReference type="Proteomes" id="UP000525652">
    <property type="component" value="Unassembled WGS sequence"/>
</dbReference>
<accession>A0A7X1AW01</accession>
<evidence type="ECO:0000256" key="1">
    <source>
        <dbReference type="ARBA" id="ARBA00023015"/>
    </source>
</evidence>
<feature type="domain" description="HTH araC/xylS-type" evidence="4">
    <location>
        <begin position="167"/>
        <end position="265"/>
    </location>
</feature>
<dbReference type="GO" id="GO:0003700">
    <property type="term" value="F:DNA-binding transcription factor activity"/>
    <property type="evidence" value="ECO:0007669"/>
    <property type="project" value="InterPro"/>
</dbReference>
<dbReference type="EMBL" id="JACHVA010000036">
    <property type="protein sequence ID" value="MBC2600804.1"/>
    <property type="molecule type" value="Genomic_DNA"/>
</dbReference>
<dbReference type="Pfam" id="PF02311">
    <property type="entry name" value="AraC_binding"/>
    <property type="match status" value="1"/>
</dbReference>
<evidence type="ECO:0000256" key="3">
    <source>
        <dbReference type="ARBA" id="ARBA00023163"/>
    </source>
</evidence>
<dbReference type="InterPro" id="IPR018060">
    <property type="entry name" value="HTH_AraC"/>
</dbReference>
<dbReference type="SUPFAM" id="SSF51182">
    <property type="entry name" value="RmlC-like cupins"/>
    <property type="match status" value="1"/>
</dbReference>
<dbReference type="Gene3D" id="2.60.120.10">
    <property type="entry name" value="Jelly Rolls"/>
    <property type="match status" value="1"/>
</dbReference>
<gene>
    <name evidence="5" type="ORF">H5P30_03300</name>
</gene>
<dbReference type="Pfam" id="PF12833">
    <property type="entry name" value="HTH_18"/>
    <property type="match status" value="1"/>
</dbReference>
<sequence length="272" mass="30576">MNHIKNQEDHAAHTHNFLEIAFLLGGSTRHRTIRGENLCRAGKVIVVPPGAWHAYSECDQLEIVNCLLSPRMLARELAWLRNEPGFSFLFETPENGLAQEVRIFDLHGGGLERVKEGLGRLEEAYVGGSSSVSVTGWVLLVLEILRDSAKTPDEKGKELARRHPAVSRGLQLLATRMGEDWSLDQLAEELNLNPSYLVRLFQKEIGHSPMKLLAAVRAEEAANLLLGTDARVGEIGERVGWSDPKRFAENFRRHFGMKASEYRKRMLGVFEE</sequence>
<dbReference type="GO" id="GO:0043565">
    <property type="term" value="F:sequence-specific DNA binding"/>
    <property type="evidence" value="ECO:0007669"/>
    <property type="project" value="InterPro"/>
</dbReference>
<dbReference type="InterPro" id="IPR050204">
    <property type="entry name" value="AraC_XylS_family_regulators"/>
</dbReference>
<keyword evidence="6" id="KW-1185">Reference proteome</keyword>
<dbReference type="InterPro" id="IPR003313">
    <property type="entry name" value="AraC-bd"/>
</dbReference>
<keyword evidence="3" id="KW-0804">Transcription</keyword>
<evidence type="ECO:0000259" key="4">
    <source>
        <dbReference type="PROSITE" id="PS01124"/>
    </source>
</evidence>
<dbReference type="PROSITE" id="PS01124">
    <property type="entry name" value="HTH_ARAC_FAMILY_2"/>
    <property type="match status" value="1"/>
</dbReference>
<dbReference type="RefSeq" id="WP_185691542.1">
    <property type="nucleotide sequence ID" value="NZ_JACHVA010000036.1"/>
</dbReference>
<protein>
    <submittedName>
        <fullName evidence="5">AraC family transcriptional regulator</fullName>
    </submittedName>
</protein>
<dbReference type="InterPro" id="IPR011051">
    <property type="entry name" value="RmlC_Cupin_sf"/>
</dbReference>
<name>A0A7X1AW01_9BACT</name>
<evidence type="ECO:0000313" key="5">
    <source>
        <dbReference type="EMBL" id="MBC2600804.1"/>
    </source>
</evidence>